<comment type="caution">
    <text evidence="1">The sequence shown here is derived from an EMBL/GenBank/DDBJ whole genome shotgun (WGS) entry which is preliminary data.</text>
</comment>
<proteinExistence type="predicted"/>
<gene>
    <name evidence="1" type="ORF">Val02_54650</name>
</gene>
<evidence type="ECO:0000313" key="2">
    <source>
        <dbReference type="Proteomes" id="UP000619260"/>
    </source>
</evidence>
<dbReference type="AlphaFoldDB" id="A0A8J4DSD8"/>
<dbReference type="EMBL" id="BOPF01000021">
    <property type="protein sequence ID" value="GIJ48579.1"/>
    <property type="molecule type" value="Genomic_DNA"/>
</dbReference>
<keyword evidence="2" id="KW-1185">Reference proteome</keyword>
<reference evidence="1" key="1">
    <citation type="submission" date="2021-01" db="EMBL/GenBank/DDBJ databases">
        <title>Whole genome shotgun sequence of Virgisporangium aliadipatigenens NBRC 105644.</title>
        <authorList>
            <person name="Komaki H."/>
            <person name="Tamura T."/>
        </authorList>
    </citation>
    <scope>NUCLEOTIDE SEQUENCE</scope>
    <source>
        <strain evidence="1">NBRC 105644</strain>
    </source>
</reference>
<sequence>MQFPNRPPIQQMSLDNGRLAAEEVRMHERQFDHHLGGIRRIGGGRRQASDYCHSARCTLVDSERCASVPRPRIERDALTHVAPNGMIDYFGHSLSLSAGVRAAPRRADQRIGAAPMGGTRLGAVSSTLDRTAPDAYSAALSRDGMDGAPRIIEIHDRGTRGFQWARTDSGFR</sequence>
<dbReference type="Proteomes" id="UP000619260">
    <property type="component" value="Unassembled WGS sequence"/>
</dbReference>
<organism evidence="1 2">
    <name type="scientific">Virgisporangium aliadipatigenens</name>
    <dbReference type="NCBI Taxonomy" id="741659"/>
    <lineage>
        <taxon>Bacteria</taxon>
        <taxon>Bacillati</taxon>
        <taxon>Actinomycetota</taxon>
        <taxon>Actinomycetes</taxon>
        <taxon>Micromonosporales</taxon>
        <taxon>Micromonosporaceae</taxon>
        <taxon>Virgisporangium</taxon>
    </lineage>
</organism>
<evidence type="ECO:0000313" key="1">
    <source>
        <dbReference type="EMBL" id="GIJ48579.1"/>
    </source>
</evidence>
<accession>A0A8J4DSD8</accession>
<name>A0A8J4DSD8_9ACTN</name>
<protein>
    <submittedName>
        <fullName evidence="1">Uncharacterized protein</fullName>
    </submittedName>
</protein>